<dbReference type="Gene3D" id="3.10.570.10">
    <property type="entry name" value="sex pheromone staph- cam373 precursor domain"/>
    <property type="match status" value="1"/>
</dbReference>
<dbReference type="PIRSF" id="PIRSF012509">
    <property type="entry name" value="CamS"/>
    <property type="match status" value="1"/>
</dbReference>
<evidence type="ECO:0000313" key="3">
    <source>
        <dbReference type="EMBL" id="RKD71214.1"/>
    </source>
</evidence>
<evidence type="ECO:0000256" key="2">
    <source>
        <dbReference type="SAM" id="SignalP"/>
    </source>
</evidence>
<reference evidence="3 4" key="1">
    <citation type="submission" date="2018-09" db="EMBL/GenBank/DDBJ databases">
        <title>Genomic Encyclopedia of Archaeal and Bacterial Type Strains, Phase II (KMG-II): from individual species to whole genera.</title>
        <authorList>
            <person name="Goeker M."/>
        </authorList>
    </citation>
    <scope>NUCLEOTIDE SEQUENCE [LARGE SCALE GENOMIC DNA]</scope>
    <source>
        <strain evidence="3 4">DSM 17008</strain>
    </source>
</reference>
<keyword evidence="2" id="KW-0732">Signal</keyword>
<dbReference type="Proteomes" id="UP000285120">
    <property type="component" value="Unassembled WGS sequence"/>
</dbReference>
<proteinExistence type="predicted"/>
<dbReference type="RefSeq" id="WP_170146929.1">
    <property type="nucleotide sequence ID" value="NZ_RAPK01000010.1"/>
</dbReference>
<dbReference type="EMBL" id="RAPK01000010">
    <property type="protein sequence ID" value="RKD71214.1"/>
    <property type="molecule type" value="Genomic_DNA"/>
</dbReference>
<protein>
    <submittedName>
        <fullName evidence="3">Protein involved in sex pheromone biosynthesis</fullName>
    </submittedName>
</protein>
<feature type="region of interest" description="Disordered" evidence="1">
    <location>
        <begin position="23"/>
        <end position="47"/>
    </location>
</feature>
<feature type="region of interest" description="Disordered" evidence="1">
    <location>
        <begin position="121"/>
        <end position="155"/>
    </location>
</feature>
<gene>
    <name evidence="3" type="ORF">ATL39_2610</name>
</gene>
<keyword evidence="4" id="KW-1185">Reference proteome</keyword>
<accession>A0A419UZU9</accession>
<dbReference type="Pfam" id="PF07537">
    <property type="entry name" value="CamS"/>
    <property type="match status" value="1"/>
</dbReference>
<comment type="caution">
    <text evidence="3">The sequence shown here is derived from an EMBL/GenBank/DDBJ whole genome shotgun (WGS) entry which is preliminary data.</text>
</comment>
<dbReference type="AlphaFoldDB" id="A0A419UZU9"/>
<dbReference type="PROSITE" id="PS51257">
    <property type="entry name" value="PROKAR_LIPOPROTEIN"/>
    <property type="match status" value="1"/>
</dbReference>
<dbReference type="InterPro" id="IPR011426">
    <property type="entry name" value="CamS"/>
</dbReference>
<feature type="signal peptide" evidence="2">
    <location>
        <begin position="1"/>
        <end position="24"/>
    </location>
</feature>
<feature type="compositionally biased region" description="Acidic residues" evidence="1">
    <location>
        <begin position="25"/>
        <end position="41"/>
    </location>
</feature>
<dbReference type="CDD" id="cd13440">
    <property type="entry name" value="CamS_repeat_2"/>
    <property type="match status" value="1"/>
</dbReference>
<feature type="chain" id="PRO_5039283033" evidence="2">
    <location>
        <begin position="25"/>
        <end position="395"/>
    </location>
</feature>
<sequence length="395" mass="44987">MWRKTGLFGISAVLLLSGCLPGMSSDEEESSEENQEEEETTVEVSPDIPGLDEYYRSILVDGQYVHGQSRGFSTQMTYNRLDLERLETGMQEIAVDEFSQDDYFFREGRFITRNELNSWLSREEEATDDEEGNPEGLNPVLGSGDDFEARESSAPRTLSNIIEHNYMVEDGSDYEPGGVMIGLSMNSTYYFREELDDGSYGPWLQENIDEETSLEDAKRIAQEITDRLRSEDRRNGVLEEVPIMFSVFREAPRDSSVPGDFIATGIAQPGNDVGNWTEINENHYLFPSTTASDAQRADSEAFDSFQSDINNFFENFTGVVGEGYYQNGEMRELHIEIPIRFYSKTEVIAFTQFVVDRMEARFPSEMEIEIEINSTQGQEALIVRESGEDPYTHIY</sequence>
<dbReference type="CDD" id="cd13441">
    <property type="entry name" value="CamS_repeat_1"/>
    <property type="match status" value="1"/>
</dbReference>
<name>A0A419UZU9_9BACL</name>
<organism evidence="3 4">
    <name type="scientific">Sinobaca qinghaiensis</name>
    <dbReference type="NCBI Taxonomy" id="342944"/>
    <lineage>
        <taxon>Bacteria</taxon>
        <taxon>Bacillati</taxon>
        <taxon>Bacillota</taxon>
        <taxon>Bacilli</taxon>
        <taxon>Bacillales</taxon>
        <taxon>Sporolactobacillaceae</taxon>
        <taxon>Sinobaca</taxon>
    </lineage>
</organism>
<evidence type="ECO:0000313" key="4">
    <source>
        <dbReference type="Proteomes" id="UP000285120"/>
    </source>
</evidence>
<evidence type="ECO:0000256" key="1">
    <source>
        <dbReference type="SAM" id="MobiDB-lite"/>
    </source>
</evidence>